<dbReference type="SUPFAM" id="SSF161098">
    <property type="entry name" value="MetI-like"/>
    <property type="match status" value="1"/>
</dbReference>
<dbReference type="InterPro" id="IPR000515">
    <property type="entry name" value="MetI-like"/>
</dbReference>
<keyword evidence="5" id="KW-0029">Amino-acid transport</keyword>
<keyword evidence="3" id="KW-1003">Cell membrane</keyword>
<comment type="subcellular location">
    <subcellularLocation>
        <location evidence="1 8">Cell membrane</location>
        <topology evidence="1 8">Multi-pass membrane protein</topology>
    </subcellularLocation>
</comment>
<keyword evidence="2 8" id="KW-0813">Transport</keyword>
<evidence type="ECO:0000259" key="10">
    <source>
        <dbReference type="PROSITE" id="PS50928"/>
    </source>
</evidence>
<dbReference type="OrthoDB" id="9814902at2"/>
<evidence type="ECO:0000256" key="1">
    <source>
        <dbReference type="ARBA" id="ARBA00004651"/>
    </source>
</evidence>
<evidence type="ECO:0000313" key="12">
    <source>
        <dbReference type="Proteomes" id="UP000050867"/>
    </source>
</evidence>
<feature type="transmembrane region" description="Helical" evidence="8">
    <location>
        <begin position="12"/>
        <end position="37"/>
    </location>
</feature>
<feature type="transmembrane region" description="Helical" evidence="8">
    <location>
        <begin position="49"/>
        <end position="72"/>
    </location>
</feature>
<dbReference type="Proteomes" id="UP000050867">
    <property type="component" value="Unassembled WGS sequence"/>
</dbReference>
<dbReference type="InterPro" id="IPR043429">
    <property type="entry name" value="ArtM/GltK/GlnP/TcyL/YhdX-like"/>
</dbReference>
<reference evidence="11 12" key="1">
    <citation type="submission" date="2015-10" db="EMBL/GenBank/DDBJ databases">
        <title>Draft genome sequence of pyrrolomycin-producing Streptomyces vitaminophilus.</title>
        <authorList>
            <person name="Graham D.E."/>
            <person name="Mahan K.M."/>
            <person name="Klingeman D.M."/>
            <person name="Hettich R.L."/>
            <person name="Parry R.J."/>
        </authorList>
    </citation>
    <scope>NUCLEOTIDE SEQUENCE [LARGE SCALE GENOMIC DNA]</scope>
    <source>
        <strain evidence="11 12">ATCC 31673</strain>
    </source>
</reference>
<protein>
    <submittedName>
        <fullName evidence="11">Ectoine/hydroxyectoine ABC transporter permease subunit EhuC</fullName>
    </submittedName>
</protein>
<comment type="caution">
    <text evidence="11">The sequence shown here is derived from an EMBL/GenBank/DDBJ whole genome shotgun (WGS) entry which is preliminary data.</text>
</comment>
<keyword evidence="7 8" id="KW-0472">Membrane</keyword>
<evidence type="ECO:0000256" key="8">
    <source>
        <dbReference type="RuleBase" id="RU363032"/>
    </source>
</evidence>
<name>A0A0T6LPC1_WENVI</name>
<comment type="similarity">
    <text evidence="8">Belongs to the binding-protein-dependent transport system permease family.</text>
</comment>
<keyword evidence="4 8" id="KW-0812">Transmembrane</keyword>
<sequence>MTFGLFKLLLDGLWITIQLLVFSAALAVLIAFTAGLARLSRRRAVRFFAAVYVEFFRGTSALVLMFWLFFALPLLGWQLAPLWAGTLALSLSFGAYGSEVVRGAVLAVSPGQREAATALSFTPWQRLRLVVLPQAVPEMLPTFSNQLVELLKATSLASAVTIGDLTFQAQSVRLATGESAQVYGLILGMYFVIAFTLTRGMRLLERRAKANLGLGRLVTGPEAPLGSEPPTAPAGPPPLPEPTGHGQGGGI</sequence>
<dbReference type="PROSITE" id="PS50928">
    <property type="entry name" value="ABC_TM1"/>
    <property type="match status" value="1"/>
</dbReference>
<dbReference type="InterPro" id="IPR010065">
    <property type="entry name" value="AA_ABC_transptr_permease_3TM"/>
</dbReference>
<dbReference type="GO" id="GO:0043190">
    <property type="term" value="C:ATP-binding cassette (ABC) transporter complex"/>
    <property type="evidence" value="ECO:0007669"/>
    <property type="project" value="InterPro"/>
</dbReference>
<evidence type="ECO:0000256" key="3">
    <source>
        <dbReference type="ARBA" id="ARBA00022475"/>
    </source>
</evidence>
<evidence type="ECO:0000256" key="9">
    <source>
        <dbReference type="SAM" id="MobiDB-lite"/>
    </source>
</evidence>
<evidence type="ECO:0000256" key="5">
    <source>
        <dbReference type="ARBA" id="ARBA00022970"/>
    </source>
</evidence>
<feature type="region of interest" description="Disordered" evidence="9">
    <location>
        <begin position="220"/>
        <end position="251"/>
    </location>
</feature>
<feature type="compositionally biased region" description="Pro residues" evidence="9">
    <location>
        <begin position="230"/>
        <end position="241"/>
    </location>
</feature>
<feature type="domain" description="ABC transmembrane type-1" evidence="10">
    <location>
        <begin position="13"/>
        <end position="198"/>
    </location>
</feature>
<organism evidence="11 12">
    <name type="scientific">Wenjunlia vitaminophila</name>
    <name type="common">Streptomyces vitaminophilus</name>
    <dbReference type="NCBI Taxonomy" id="76728"/>
    <lineage>
        <taxon>Bacteria</taxon>
        <taxon>Bacillati</taxon>
        <taxon>Actinomycetota</taxon>
        <taxon>Actinomycetes</taxon>
        <taxon>Kitasatosporales</taxon>
        <taxon>Streptomycetaceae</taxon>
        <taxon>Wenjunlia</taxon>
    </lineage>
</organism>
<dbReference type="PANTHER" id="PTHR30614">
    <property type="entry name" value="MEMBRANE COMPONENT OF AMINO ACID ABC TRANSPORTER"/>
    <property type="match status" value="1"/>
</dbReference>
<dbReference type="InterPro" id="IPR035906">
    <property type="entry name" value="MetI-like_sf"/>
</dbReference>
<dbReference type="GO" id="GO:0022857">
    <property type="term" value="F:transmembrane transporter activity"/>
    <property type="evidence" value="ECO:0007669"/>
    <property type="project" value="InterPro"/>
</dbReference>
<evidence type="ECO:0000256" key="6">
    <source>
        <dbReference type="ARBA" id="ARBA00022989"/>
    </source>
</evidence>
<dbReference type="eggNOG" id="COG0765">
    <property type="taxonomic scope" value="Bacteria"/>
</dbReference>
<dbReference type="EMBL" id="LLZU01000035">
    <property type="protein sequence ID" value="KRV47785.1"/>
    <property type="molecule type" value="Genomic_DNA"/>
</dbReference>
<dbReference type="GO" id="GO:0006865">
    <property type="term" value="P:amino acid transport"/>
    <property type="evidence" value="ECO:0007669"/>
    <property type="project" value="UniProtKB-KW"/>
</dbReference>
<dbReference type="RefSeq" id="WP_051087442.1">
    <property type="nucleotide sequence ID" value="NZ_LLZU01000035.1"/>
</dbReference>
<dbReference type="PANTHER" id="PTHR30614:SF0">
    <property type="entry name" value="L-CYSTINE TRANSPORT SYSTEM PERMEASE PROTEIN TCYL"/>
    <property type="match status" value="1"/>
</dbReference>
<evidence type="ECO:0000256" key="2">
    <source>
        <dbReference type="ARBA" id="ARBA00022448"/>
    </source>
</evidence>
<dbReference type="Pfam" id="PF00528">
    <property type="entry name" value="BPD_transp_1"/>
    <property type="match status" value="1"/>
</dbReference>
<gene>
    <name evidence="11" type="ORF">AQ490_05270</name>
</gene>
<dbReference type="CDD" id="cd06261">
    <property type="entry name" value="TM_PBP2"/>
    <property type="match status" value="1"/>
</dbReference>
<proteinExistence type="inferred from homology"/>
<evidence type="ECO:0000256" key="4">
    <source>
        <dbReference type="ARBA" id="ARBA00022692"/>
    </source>
</evidence>
<evidence type="ECO:0000256" key="7">
    <source>
        <dbReference type="ARBA" id="ARBA00023136"/>
    </source>
</evidence>
<accession>A0A0T6LPC1</accession>
<feature type="transmembrane region" description="Helical" evidence="8">
    <location>
        <begin position="180"/>
        <end position="197"/>
    </location>
</feature>
<dbReference type="STRING" id="76728.AQ490_05270"/>
<dbReference type="InterPro" id="IPR014342">
    <property type="entry name" value="Ectoine_EhuC"/>
</dbReference>
<dbReference type="AlphaFoldDB" id="A0A0T6LPC1"/>
<keyword evidence="12" id="KW-1185">Reference proteome</keyword>
<keyword evidence="6 8" id="KW-1133">Transmembrane helix</keyword>
<dbReference type="NCBIfam" id="TIGR01726">
    <property type="entry name" value="HEQRo_perm_3TM"/>
    <property type="match status" value="1"/>
</dbReference>
<evidence type="ECO:0000313" key="11">
    <source>
        <dbReference type="EMBL" id="KRV47785.1"/>
    </source>
</evidence>
<dbReference type="Gene3D" id="1.10.3720.10">
    <property type="entry name" value="MetI-like"/>
    <property type="match status" value="1"/>
</dbReference>
<dbReference type="NCBIfam" id="TIGR03004">
    <property type="entry name" value="ectoine_ehuC"/>
    <property type="match status" value="1"/>
</dbReference>